<feature type="non-terminal residue" evidence="2">
    <location>
        <position position="1"/>
    </location>
</feature>
<feature type="compositionally biased region" description="Acidic residues" evidence="1">
    <location>
        <begin position="874"/>
        <end position="884"/>
    </location>
</feature>
<feature type="region of interest" description="Disordered" evidence="1">
    <location>
        <begin position="112"/>
        <end position="212"/>
    </location>
</feature>
<evidence type="ECO:0000313" key="2">
    <source>
        <dbReference type="EMBL" id="CCC92686.1"/>
    </source>
</evidence>
<feature type="compositionally biased region" description="Basic and acidic residues" evidence="1">
    <location>
        <begin position="447"/>
        <end position="462"/>
    </location>
</feature>
<feature type="compositionally biased region" description="Basic and acidic residues" evidence="1">
    <location>
        <begin position="194"/>
        <end position="203"/>
    </location>
</feature>
<feature type="compositionally biased region" description="Basic and acidic residues" evidence="1">
    <location>
        <begin position="766"/>
        <end position="800"/>
    </location>
</feature>
<feature type="region of interest" description="Disordered" evidence="1">
    <location>
        <begin position="766"/>
        <end position="808"/>
    </location>
</feature>
<feature type="compositionally biased region" description="Low complexity" evidence="1">
    <location>
        <begin position="152"/>
        <end position="172"/>
    </location>
</feature>
<organism evidence="2">
    <name type="scientific">Trypanosoma congolense (strain IL3000)</name>
    <dbReference type="NCBI Taxonomy" id="1068625"/>
    <lineage>
        <taxon>Eukaryota</taxon>
        <taxon>Discoba</taxon>
        <taxon>Euglenozoa</taxon>
        <taxon>Kinetoplastea</taxon>
        <taxon>Metakinetoplastina</taxon>
        <taxon>Trypanosomatida</taxon>
        <taxon>Trypanosomatidae</taxon>
        <taxon>Trypanosoma</taxon>
        <taxon>Nannomonas</taxon>
    </lineage>
</organism>
<proteinExistence type="predicted"/>
<sequence length="1140" mass="125291">HIVEVLRYRSIHKETVVSTHRPTVMTCVEDHGCVGASQYRLNSHEEPNYGVLSQRNAETATANGARHNRRHPQKQQDTSELRNSARSSRLNMLPSALAVEFGHLFASVEGTAEQNSWELTERPLTLDGEPRKENVTGGAAPSGDVNNKGEIRPVPLLSVNSSVLSQRSRSAPPMSSTSRSRRNEDVQHVWEAGDSPRKRDASRAAKRRGPRLRSRRHTIITYYHQPGDVICRGWMLLHSDGPAGQYARSCLEKDLLACLQPPEGSAGAVLESVSVLMNSSSSLSPNSDDQSSCNSNVSGGAAARGMHLLVTSNESRPTLLERLHYTVSQAGGNAAFPRFAEAVKKNRADMIEMTRSTLDAIFIRCSRKLGDIAVELFVHERHGREDNILQDMHNLLFSEEGTMLEAGDTTSPCPGSSAAEEVVTDAKRSVTPEPSASHSVKRISFPHGEHTGGHHRKDEQVRCRRRRKNAEESLARSAHGLSERRSSTTTTSCSPKQPAASCTNNEVVGATSASSATVLRESFATARSCVTFDGDEGPPEECPQTATKQVKTYVFPLSHREGGILCCGWRLLHCMSRAGAKARCELEADVMSFLQDTLNGEFSNTSGTSDVKPLAGEPYSNMIVDSVHIQCKSPLFTIHIHVATNVPRRTVSDKLHEQQQKEGEAAYPRFARFFHSRDVYNTVLLVERYLQCCDSSEELRDHITERYRTVSAFVHFHHANEKGLLEEMFLPNMEALEAAAEGSTSSVREIQEKDCRNVRRSVTDLVRSDATTKSEKKAKDVKVSNRSETDKLSGSRKDASPNRPLQGKSESGIIAAAAAKTPGAVVSTAATVVRVAATPPSTFSLLTSPTKACSSLEYDQQNRVDDSLCTPQEETSEDEQETEDDMDVVSLRNAFAEKIRRLHYLSYNAVAHGALLLDKRQRHKRRICKGKWGRVCVTVAVEWDVFLVLYFVRHSTFRVASHKTLVLVHPVARGVKCFVEVGGTNANGRSTGAHDVVIRVERLYAPEDLGLATSYLEQQLHQIITSNMKKKIQVSSLNNATGLHRSVTASESIEESRRSSVSALGSMEHTTDSLFSPSIPTAARLLQPKVTIRVTLKSASKAQQAADAIHEAGKRAVSMIQETIIEQQRQASARPGAVST</sequence>
<reference evidence="2" key="1">
    <citation type="journal article" date="2012" name="Proc. Natl. Acad. Sci. U.S.A.">
        <title>Antigenic diversity is generated by distinct evolutionary mechanisms in African trypanosome species.</title>
        <authorList>
            <person name="Jackson A.P."/>
            <person name="Berry A."/>
            <person name="Aslett M."/>
            <person name="Allison H.C."/>
            <person name="Burton P."/>
            <person name="Vavrova-Anderson J."/>
            <person name="Brown R."/>
            <person name="Browne H."/>
            <person name="Corton N."/>
            <person name="Hauser H."/>
            <person name="Gamble J."/>
            <person name="Gilderthorp R."/>
            <person name="Marcello L."/>
            <person name="McQuillan J."/>
            <person name="Otto T.D."/>
            <person name="Quail M.A."/>
            <person name="Sanders M.J."/>
            <person name="van Tonder A."/>
            <person name="Ginger M.L."/>
            <person name="Field M.C."/>
            <person name="Barry J.D."/>
            <person name="Hertz-Fowler C."/>
            <person name="Berriman M."/>
        </authorList>
    </citation>
    <scope>NUCLEOTIDE SEQUENCE</scope>
    <source>
        <strain evidence="2">IL3000</strain>
    </source>
</reference>
<dbReference type="AlphaFoldDB" id="G0UTH2"/>
<feature type="compositionally biased region" description="Polar residues" evidence="1">
    <location>
        <begin position="75"/>
        <end position="86"/>
    </location>
</feature>
<feature type="region of interest" description="Disordered" evidence="1">
    <location>
        <begin position="405"/>
        <end position="501"/>
    </location>
</feature>
<feature type="region of interest" description="Disordered" evidence="1">
    <location>
        <begin position="864"/>
        <end position="884"/>
    </location>
</feature>
<feature type="region of interest" description="Disordered" evidence="1">
    <location>
        <begin position="59"/>
        <end position="86"/>
    </location>
</feature>
<dbReference type="VEuPathDB" id="TriTrypDB:TcIL3000_9_800"/>
<protein>
    <submittedName>
        <fullName evidence="2">Uncharacterized protein</fullName>
    </submittedName>
</protein>
<dbReference type="EMBL" id="HE575322">
    <property type="protein sequence ID" value="CCC92686.1"/>
    <property type="molecule type" value="Genomic_DNA"/>
</dbReference>
<name>G0UTH2_TRYCI</name>
<evidence type="ECO:0000256" key="1">
    <source>
        <dbReference type="SAM" id="MobiDB-lite"/>
    </source>
</evidence>
<gene>
    <name evidence="2" type="ORF">TCIL3000_9_800</name>
</gene>
<accession>G0UTH2</accession>